<dbReference type="EMBL" id="JAJSOF020000015">
    <property type="protein sequence ID" value="KAJ4441882.1"/>
    <property type="molecule type" value="Genomic_DNA"/>
</dbReference>
<evidence type="ECO:0008006" key="3">
    <source>
        <dbReference type="Google" id="ProtNLM"/>
    </source>
</evidence>
<gene>
    <name evidence="1" type="ORF">ANN_11742</name>
</gene>
<comment type="caution">
    <text evidence="1">The sequence shown here is derived from an EMBL/GenBank/DDBJ whole genome shotgun (WGS) entry which is preliminary data.</text>
</comment>
<keyword evidence="2" id="KW-1185">Reference proteome</keyword>
<proteinExistence type="predicted"/>
<reference evidence="1 2" key="1">
    <citation type="journal article" date="2022" name="Allergy">
        <title>Genome assembly and annotation of Periplaneta americana reveal a comprehensive cockroach allergen profile.</title>
        <authorList>
            <person name="Wang L."/>
            <person name="Xiong Q."/>
            <person name="Saelim N."/>
            <person name="Wang L."/>
            <person name="Nong W."/>
            <person name="Wan A.T."/>
            <person name="Shi M."/>
            <person name="Liu X."/>
            <person name="Cao Q."/>
            <person name="Hui J.H.L."/>
            <person name="Sookrung N."/>
            <person name="Leung T.F."/>
            <person name="Tungtrongchitr A."/>
            <person name="Tsui S.K.W."/>
        </authorList>
    </citation>
    <scope>NUCLEOTIDE SEQUENCE [LARGE SCALE GENOMIC DNA]</scope>
    <source>
        <strain evidence="1">PWHHKU_190912</strain>
    </source>
</reference>
<name>A0ABQ8T5X5_PERAM</name>
<evidence type="ECO:0000313" key="1">
    <source>
        <dbReference type="EMBL" id="KAJ4441882.1"/>
    </source>
</evidence>
<evidence type="ECO:0000313" key="2">
    <source>
        <dbReference type="Proteomes" id="UP001148838"/>
    </source>
</evidence>
<sequence>MKNCGELLLSFLCSIDPVFDNTVLCKMTGKAVNCRDEISALMKTTINTGAFVIRNDPRLTVNQIVSILGISVNQGRVCSTELVSIVRCRNMFAFSSNERAFSIESYFRTVIIIINNTAWAYRPVPSPIRTVASIEVSDDLHLFCLLDDIRKLSLGNALPPSYLGEYAIRKVQGNREGLELNGLHQLLVYADDVNMLGENPQTIRENTGILLEASKEIGLEVNPEKTKYMIMSRDQNIVRNRDLQNCAHNRFKFVRSGAQPATINIGPNNSVVERLRLMYCRVDRTSGAFT</sequence>
<accession>A0ABQ8T5X5</accession>
<organism evidence="1 2">
    <name type="scientific">Periplaneta americana</name>
    <name type="common">American cockroach</name>
    <name type="synonym">Blatta americana</name>
    <dbReference type="NCBI Taxonomy" id="6978"/>
    <lineage>
        <taxon>Eukaryota</taxon>
        <taxon>Metazoa</taxon>
        <taxon>Ecdysozoa</taxon>
        <taxon>Arthropoda</taxon>
        <taxon>Hexapoda</taxon>
        <taxon>Insecta</taxon>
        <taxon>Pterygota</taxon>
        <taxon>Neoptera</taxon>
        <taxon>Polyneoptera</taxon>
        <taxon>Dictyoptera</taxon>
        <taxon>Blattodea</taxon>
        <taxon>Blattoidea</taxon>
        <taxon>Blattidae</taxon>
        <taxon>Blattinae</taxon>
        <taxon>Periplaneta</taxon>
    </lineage>
</organism>
<dbReference type="Proteomes" id="UP001148838">
    <property type="component" value="Unassembled WGS sequence"/>
</dbReference>
<protein>
    <recommendedName>
        <fullName evidence="3">Reverse transcriptase domain-containing protein</fullName>
    </recommendedName>
</protein>